<evidence type="ECO:0000256" key="5">
    <source>
        <dbReference type="ARBA" id="ARBA00022692"/>
    </source>
</evidence>
<dbReference type="InterPro" id="IPR047664">
    <property type="entry name" value="SWEET"/>
</dbReference>
<dbReference type="OrthoDB" id="409725at2759"/>
<reference evidence="10" key="1">
    <citation type="submission" date="2016-11" db="EMBL/GenBank/DDBJ databases">
        <title>The genome of Nicotiana attenuata.</title>
        <authorList>
            <person name="Xu S."/>
            <person name="Brockmoeller T."/>
            <person name="Gaquerel E."/>
            <person name="Navarro A."/>
            <person name="Kuhl H."/>
            <person name="Gase K."/>
            <person name="Ling Z."/>
            <person name="Zhou W."/>
            <person name="Kreitzer C."/>
            <person name="Stanke M."/>
            <person name="Tang H."/>
            <person name="Lyons E."/>
            <person name="Pandey P."/>
            <person name="Pandey S.P."/>
            <person name="Timmermann B."/>
            <person name="Baldwin I.T."/>
        </authorList>
    </citation>
    <scope>NUCLEOTIDE SEQUENCE [LARGE SCALE GENOMIC DNA]</scope>
    <source>
        <strain evidence="10">UT</strain>
    </source>
</reference>
<keyword evidence="11" id="KW-1185">Reference proteome</keyword>
<dbReference type="GO" id="GO:0005886">
    <property type="term" value="C:plasma membrane"/>
    <property type="evidence" value="ECO:0007669"/>
    <property type="project" value="UniProtKB-SubCell"/>
</dbReference>
<feature type="transmembrane region" description="Helical" evidence="9">
    <location>
        <begin position="72"/>
        <end position="90"/>
    </location>
</feature>
<dbReference type="AlphaFoldDB" id="A0A314LC39"/>
<evidence type="ECO:0000256" key="9">
    <source>
        <dbReference type="RuleBase" id="RU910715"/>
    </source>
</evidence>
<dbReference type="STRING" id="49451.A0A314LC39"/>
<dbReference type="GO" id="GO:0051260">
    <property type="term" value="P:protein homooligomerization"/>
    <property type="evidence" value="ECO:0007669"/>
    <property type="project" value="UniProtKB-ARBA"/>
</dbReference>
<comment type="subcellular location">
    <subcellularLocation>
        <location evidence="9">Cell membrane</location>
        <topology evidence="9">Multi-pass membrane protein</topology>
    </subcellularLocation>
    <subcellularLocation>
        <location evidence="1">Endomembrane system</location>
        <topology evidence="1">Multi-pass membrane protein</topology>
    </subcellularLocation>
</comment>
<dbReference type="PANTHER" id="PTHR10791:SF120">
    <property type="entry name" value="BIDIRECTIONAL SUGAR TRANSPORTER SWEET17"/>
    <property type="match status" value="1"/>
</dbReference>
<feature type="transmembrane region" description="Helical" evidence="9">
    <location>
        <begin position="6"/>
        <end position="30"/>
    </location>
</feature>
<feature type="transmembrane region" description="Helical" evidence="9">
    <location>
        <begin position="128"/>
        <end position="148"/>
    </location>
</feature>
<dbReference type="FunFam" id="1.20.1280.290:FF:000002">
    <property type="entry name" value="Bidirectional sugar transporter SWEET"/>
    <property type="match status" value="1"/>
</dbReference>
<evidence type="ECO:0000256" key="1">
    <source>
        <dbReference type="ARBA" id="ARBA00004127"/>
    </source>
</evidence>
<comment type="similarity">
    <text evidence="2 9">Belongs to the SWEET sugar transporter family.</text>
</comment>
<dbReference type="PANTHER" id="PTHR10791">
    <property type="entry name" value="RAG1-ACTIVATING PROTEIN 1"/>
    <property type="match status" value="1"/>
</dbReference>
<evidence type="ECO:0000256" key="3">
    <source>
        <dbReference type="ARBA" id="ARBA00022448"/>
    </source>
</evidence>
<dbReference type="Pfam" id="PF03083">
    <property type="entry name" value="MtN3_slv"/>
    <property type="match status" value="2"/>
</dbReference>
<keyword evidence="4 9" id="KW-0762">Sugar transport</keyword>
<keyword evidence="5 9" id="KW-0812">Transmembrane</keyword>
<evidence type="ECO:0000256" key="7">
    <source>
        <dbReference type="ARBA" id="ARBA00022989"/>
    </source>
</evidence>
<keyword evidence="6" id="KW-0677">Repeat</keyword>
<name>A0A314LC39_NICAT</name>
<dbReference type="GO" id="GO:0051119">
    <property type="term" value="F:sugar transmembrane transporter activity"/>
    <property type="evidence" value="ECO:0007669"/>
    <property type="project" value="InterPro"/>
</dbReference>
<evidence type="ECO:0000313" key="11">
    <source>
        <dbReference type="Proteomes" id="UP000187609"/>
    </source>
</evidence>
<dbReference type="Proteomes" id="UP000187609">
    <property type="component" value="Unassembled WGS sequence"/>
</dbReference>
<dbReference type="FunFam" id="1.20.1280.290:FF:000001">
    <property type="entry name" value="Bidirectional sugar transporter SWEET"/>
    <property type="match status" value="1"/>
</dbReference>
<comment type="function">
    <text evidence="9">Mediates both low-affinity uptake and efflux of sugar across the membrane.</text>
</comment>
<evidence type="ECO:0000256" key="2">
    <source>
        <dbReference type="ARBA" id="ARBA00007809"/>
    </source>
</evidence>
<evidence type="ECO:0000256" key="6">
    <source>
        <dbReference type="ARBA" id="ARBA00022737"/>
    </source>
</evidence>
<keyword evidence="3 9" id="KW-0813">Transport</keyword>
<evidence type="ECO:0000256" key="4">
    <source>
        <dbReference type="ARBA" id="ARBA00022597"/>
    </source>
</evidence>
<keyword evidence="8 9" id="KW-0472">Membrane</keyword>
<dbReference type="GO" id="GO:0012505">
    <property type="term" value="C:endomembrane system"/>
    <property type="evidence" value="ECO:0007669"/>
    <property type="project" value="UniProtKB-SubCell"/>
</dbReference>
<gene>
    <name evidence="10" type="primary">SWEET17_1</name>
    <name evidence="10" type="ORF">A4A49_09358</name>
</gene>
<dbReference type="KEGG" id="nau:109238575"/>
<accession>A0A314LC39</accession>
<protein>
    <recommendedName>
        <fullName evidence="9">Bidirectional sugar transporter SWEET</fullName>
    </recommendedName>
</protein>
<dbReference type="InterPro" id="IPR004316">
    <property type="entry name" value="SWEET_rpt"/>
</dbReference>
<feature type="transmembrane region" description="Helical" evidence="9">
    <location>
        <begin position="160"/>
        <end position="181"/>
    </location>
</feature>
<proteinExistence type="inferred from homology"/>
<sequence length="252" mass="27625">MEIVAFVIGVIGNIISVLMFLSPVGTFIRIVKNKSTEEFDSLPYICTLLSSSLWTYYGIIKPGSFLVSTTNGFGVAVEIIYLSLFLLFAPPNMRLKTAVLVVVLNVGFSATAILLAQFGSHGEMRIDVIGFLCSALNIVMYSSPLSVVKTVVTTKSVEYMPFLLSLFFFLNGGVWTLYALLVRDWFLGVPNGIGCLLGTAQLVIYAIYRKGKSVKHIADLEEGGQIEHLLPPSATTNINYKYNGFVLSATMY</sequence>
<dbReference type="Gene3D" id="1.20.1280.290">
    <property type="match status" value="2"/>
</dbReference>
<dbReference type="GeneID" id="109238575"/>
<dbReference type="SMR" id="A0A314LC39"/>
<evidence type="ECO:0000256" key="8">
    <source>
        <dbReference type="ARBA" id="ARBA00023136"/>
    </source>
</evidence>
<keyword evidence="7 9" id="KW-1133">Transmembrane helix</keyword>
<organism evidence="10 11">
    <name type="scientific">Nicotiana attenuata</name>
    <name type="common">Coyote tobacco</name>
    <dbReference type="NCBI Taxonomy" id="49451"/>
    <lineage>
        <taxon>Eukaryota</taxon>
        <taxon>Viridiplantae</taxon>
        <taxon>Streptophyta</taxon>
        <taxon>Embryophyta</taxon>
        <taxon>Tracheophyta</taxon>
        <taxon>Spermatophyta</taxon>
        <taxon>Magnoliopsida</taxon>
        <taxon>eudicotyledons</taxon>
        <taxon>Gunneridae</taxon>
        <taxon>Pentapetalae</taxon>
        <taxon>asterids</taxon>
        <taxon>lamiids</taxon>
        <taxon>Solanales</taxon>
        <taxon>Solanaceae</taxon>
        <taxon>Nicotianoideae</taxon>
        <taxon>Nicotianeae</taxon>
        <taxon>Nicotiana</taxon>
    </lineage>
</organism>
<dbReference type="Gramene" id="OIT39073">
    <property type="protein sequence ID" value="OIT39073"/>
    <property type="gene ID" value="A4A49_09358"/>
</dbReference>
<feature type="transmembrane region" description="Helical" evidence="9">
    <location>
        <begin position="187"/>
        <end position="208"/>
    </location>
</feature>
<evidence type="ECO:0000313" key="10">
    <source>
        <dbReference type="EMBL" id="OIT39073.1"/>
    </source>
</evidence>
<feature type="transmembrane region" description="Helical" evidence="9">
    <location>
        <begin position="97"/>
        <end position="116"/>
    </location>
</feature>
<dbReference type="EMBL" id="MJEQ01000143">
    <property type="protein sequence ID" value="OIT39073.1"/>
    <property type="molecule type" value="Genomic_DNA"/>
</dbReference>
<comment type="caution">
    <text evidence="10">The sequence shown here is derived from an EMBL/GenBank/DDBJ whole genome shotgun (WGS) entry which is preliminary data.</text>
</comment>
<feature type="transmembrane region" description="Helical" evidence="9">
    <location>
        <begin position="42"/>
        <end position="60"/>
    </location>
</feature>